<dbReference type="GO" id="GO:0009432">
    <property type="term" value="P:SOS response"/>
    <property type="evidence" value="ECO:0007669"/>
    <property type="project" value="TreeGrafter"/>
</dbReference>
<feature type="domain" description="ATP-grasp" evidence="2">
    <location>
        <begin position="127"/>
        <end position="300"/>
    </location>
</feature>
<dbReference type="AlphaFoldDB" id="A0A3N6PBU3"/>
<accession>A0A3N6PBU3</accession>
<dbReference type="GO" id="GO:0005524">
    <property type="term" value="F:ATP binding"/>
    <property type="evidence" value="ECO:0007669"/>
    <property type="project" value="UniProtKB-UniRule"/>
</dbReference>
<dbReference type="SUPFAM" id="SSF56059">
    <property type="entry name" value="Glutathione synthetase ATP-binding domain-like"/>
    <property type="match status" value="1"/>
</dbReference>
<dbReference type="PANTHER" id="PTHR21621:SF0">
    <property type="entry name" value="BETA-CITRYLGLUTAMATE SYNTHASE B-RELATED"/>
    <property type="match status" value="1"/>
</dbReference>
<dbReference type="RefSeq" id="WP_124154852.1">
    <property type="nucleotide sequence ID" value="NZ_CAWOLW010000698.1"/>
</dbReference>
<dbReference type="OrthoDB" id="583309at2"/>
<proteinExistence type="predicted"/>
<keyword evidence="1" id="KW-0067">ATP-binding</keyword>
<dbReference type="Gene3D" id="3.30.470.20">
    <property type="entry name" value="ATP-grasp fold, B domain"/>
    <property type="match status" value="1"/>
</dbReference>
<evidence type="ECO:0000259" key="2">
    <source>
        <dbReference type="PROSITE" id="PS50975"/>
    </source>
</evidence>
<comment type="caution">
    <text evidence="3">The sequence shown here is derived from an EMBL/GenBank/DDBJ whole genome shotgun (WGS) entry which is preliminary data.</text>
</comment>
<keyword evidence="1" id="KW-0547">Nucleotide-binding</keyword>
<organism evidence="3 4">
    <name type="scientific">Okeania hirsuta</name>
    <dbReference type="NCBI Taxonomy" id="1458930"/>
    <lineage>
        <taxon>Bacteria</taxon>
        <taxon>Bacillati</taxon>
        <taxon>Cyanobacteriota</taxon>
        <taxon>Cyanophyceae</taxon>
        <taxon>Oscillatoriophycideae</taxon>
        <taxon>Oscillatoriales</taxon>
        <taxon>Microcoleaceae</taxon>
        <taxon>Okeania</taxon>
    </lineage>
</organism>
<protein>
    <recommendedName>
        <fullName evidence="2">ATP-grasp domain-containing protein</fullName>
    </recommendedName>
</protein>
<dbReference type="InterPro" id="IPR011761">
    <property type="entry name" value="ATP-grasp"/>
</dbReference>
<reference evidence="3 4" key="1">
    <citation type="journal article" date="2018" name="ACS Chem. Biol.">
        <title>Ketoreductase domain dysfunction expands chemodiversity: malyngamide biosynthesis in the cyanobacterium Okeania hirsuta.</title>
        <authorList>
            <person name="Moss N.A."/>
            <person name="Leao T."/>
            <person name="Rankin M."/>
            <person name="McCullough T.M."/>
            <person name="Qu P."/>
            <person name="Korobeynikov A."/>
            <person name="Smith J.L."/>
            <person name="Gerwick L."/>
            <person name="Gerwick W.H."/>
        </authorList>
    </citation>
    <scope>NUCLEOTIDE SEQUENCE [LARGE SCALE GENOMIC DNA]</scope>
    <source>
        <strain evidence="3 4">PAB10Feb10-1</strain>
    </source>
</reference>
<gene>
    <name evidence="3" type="ORF">D5R40_15620</name>
</gene>
<keyword evidence="4" id="KW-1185">Reference proteome</keyword>
<dbReference type="Proteomes" id="UP000269154">
    <property type="component" value="Unassembled WGS sequence"/>
</dbReference>
<dbReference type="GO" id="GO:0005737">
    <property type="term" value="C:cytoplasm"/>
    <property type="evidence" value="ECO:0007669"/>
    <property type="project" value="TreeGrafter"/>
</dbReference>
<dbReference type="Pfam" id="PF08443">
    <property type="entry name" value="RimK"/>
    <property type="match status" value="1"/>
</dbReference>
<dbReference type="PANTHER" id="PTHR21621">
    <property type="entry name" value="RIBOSOMAL PROTEIN S6 MODIFICATION PROTEIN"/>
    <property type="match status" value="1"/>
</dbReference>
<dbReference type="InterPro" id="IPR013651">
    <property type="entry name" value="ATP-grasp_RimK-type"/>
</dbReference>
<name>A0A3N6PBU3_9CYAN</name>
<sequence>MNILILGNEEDIHAAHLKKSLTEKGITVDYLDTRLFPTKLKISWQPITHTGCLIFPDGRKWNLADINKIFWRTFAGVNVPKLTDLYQERIAVNDSMGLLRSFMRSKPDKWVNSWEAYEFHKEKPLQLSLANKIGVTIPGTIITNNADEILEFSQTFKDVIFKPVYGGSHTQFLTKEHLEINRMKLALSISPVTIQEFIPGTNIRSYVIGEKVYSAEIRSSSLDFREDKRTKIIYLETPEDIKEKCLAITKAFGLKWTGIDWRFKPNGDFVFLEANFSPMFLHFERETGCPITEDLIQLLTS</sequence>
<dbReference type="GO" id="GO:0046872">
    <property type="term" value="F:metal ion binding"/>
    <property type="evidence" value="ECO:0007669"/>
    <property type="project" value="InterPro"/>
</dbReference>
<dbReference type="PROSITE" id="PS50975">
    <property type="entry name" value="ATP_GRASP"/>
    <property type="match status" value="1"/>
</dbReference>
<evidence type="ECO:0000313" key="3">
    <source>
        <dbReference type="EMBL" id="RQH40893.1"/>
    </source>
</evidence>
<evidence type="ECO:0000313" key="4">
    <source>
        <dbReference type="Proteomes" id="UP000269154"/>
    </source>
</evidence>
<dbReference type="EMBL" id="RCBY01000082">
    <property type="protein sequence ID" value="RQH40893.1"/>
    <property type="molecule type" value="Genomic_DNA"/>
</dbReference>
<dbReference type="GO" id="GO:0018169">
    <property type="term" value="F:ribosomal S6-glutamic acid ligase activity"/>
    <property type="evidence" value="ECO:0007669"/>
    <property type="project" value="TreeGrafter"/>
</dbReference>
<evidence type="ECO:0000256" key="1">
    <source>
        <dbReference type="PROSITE-ProRule" id="PRU00409"/>
    </source>
</evidence>